<comment type="caution">
    <text evidence="2">The sequence shown here is derived from an EMBL/GenBank/DDBJ whole genome shotgun (WGS) entry which is preliminary data.</text>
</comment>
<name>A0A8J5VUB8_ZIZPA</name>
<evidence type="ECO:0000256" key="1">
    <source>
        <dbReference type="SAM" id="MobiDB-lite"/>
    </source>
</evidence>
<proteinExistence type="predicted"/>
<gene>
    <name evidence="2" type="ORF">GUJ93_ZPchr0002g24128</name>
</gene>
<evidence type="ECO:0000313" key="3">
    <source>
        <dbReference type="Proteomes" id="UP000729402"/>
    </source>
</evidence>
<keyword evidence="3" id="KW-1185">Reference proteome</keyword>
<dbReference type="EMBL" id="JAAALK010000287">
    <property type="protein sequence ID" value="KAG8060273.1"/>
    <property type="molecule type" value="Genomic_DNA"/>
</dbReference>
<reference evidence="2" key="1">
    <citation type="journal article" date="2021" name="bioRxiv">
        <title>Whole Genome Assembly and Annotation of Northern Wild Rice, Zizania palustris L., Supports a Whole Genome Duplication in the Zizania Genus.</title>
        <authorList>
            <person name="Haas M."/>
            <person name="Kono T."/>
            <person name="Macchietto M."/>
            <person name="Millas R."/>
            <person name="McGilp L."/>
            <person name="Shao M."/>
            <person name="Duquette J."/>
            <person name="Hirsch C.N."/>
            <person name="Kimball J."/>
        </authorList>
    </citation>
    <scope>NUCLEOTIDE SEQUENCE</scope>
    <source>
        <tissue evidence="2">Fresh leaf tissue</tissue>
    </source>
</reference>
<evidence type="ECO:0000313" key="2">
    <source>
        <dbReference type="EMBL" id="KAG8060273.1"/>
    </source>
</evidence>
<organism evidence="2 3">
    <name type="scientific">Zizania palustris</name>
    <name type="common">Northern wild rice</name>
    <dbReference type="NCBI Taxonomy" id="103762"/>
    <lineage>
        <taxon>Eukaryota</taxon>
        <taxon>Viridiplantae</taxon>
        <taxon>Streptophyta</taxon>
        <taxon>Embryophyta</taxon>
        <taxon>Tracheophyta</taxon>
        <taxon>Spermatophyta</taxon>
        <taxon>Magnoliopsida</taxon>
        <taxon>Liliopsida</taxon>
        <taxon>Poales</taxon>
        <taxon>Poaceae</taxon>
        <taxon>BOP clade</taxon>
        <taxon>Oryzoideae</taxon>
        <taxon>Oryzeae</taxon>
        <taxon>Zizaniinae</taxon>
        <taxon>Zizania</taxon>
    </lineage>
</organism>
<sequence>MGVSAAPVKETSGRTSATALTLDRRTSEVPQRSSCHWFPARRPAGVHQRRAFTVFHDGKLFFRWSVQEHYFKSSTGRSSYESTAI</sequence>
<dbReference type="AlphaFoldDB" id="A0A8J5VUB8"/>
<feature type="region of interest" description="Disordered" evidence="1">
    <location>
        <begin position="1"/>
        <end position="27"/>
    </location>
</feature>
<dbReference type="OrthoDB" id="688180at2759"/>
<dbReference type="Proteomes" id="UP000729402">
    <property type="component" value="Unassembled WGS sequence"/>
</dbReference>
<accession>A0A8J5VUB8</accession>
<reference evidence="2" key="2">
    <citation type="submission" date="2021-02" db="EMBL/GenBank/DDBJ databases">
        <authorList>
            <person name="Kimball J.A."/>
            <person name="Haas M.W."/>
            <person name="Macchietto M."/>
            <person name="Kono T."/>
            <person name="Duquette J."/>
            <person name="Shao M."/>
        </authorList>
    </citation>
    <scope>NUCLEOTIDE SEQUENCE</scope>
    <source>
        <tissue evidence="2">Fresh leaf tissue</tissue>
    </source>
</reference>
<protein>
    <submittedName>
        <fullName evidence="2">Uncharacterized protein</fullName>
    </submittedName>
</protein>